<evidence type="ECO:0000313" key="2">
    <source>
        <dbReference type="EMBL" id="MDG3494204.1"/>
    </source>
</evidence>
<evidence type="ECO:0000256" key="1">
    <source>
        <dbReference type="SAM" id="Phobius"/>
    </source>
</evidence>
<keyword evidence="1" id="KW-0812">Transmembrane</keyword>
<gene>
    <name evidence="2" type="ORF">FEV09_06490</name>
</gene>
<dbReference type="RefSeq" id="WP_009626271.1">
    <property type="nucleotide sequence ID" value="NZ_VBTY01000037.1"/>
</dbReference>
<keyword evidence="3" id="KW-1185">Reference proteome</keyword>
<organism evidence="2 3">
    <name type="scientific">Pseudanabaena catenata USMAC16</name>
    <dbReference type="NCBI Taxonomy" id="1855837"/>
    <lineage>
        <taxon>Bacteria</taxon>
        <taxon>Bacillati</taxon>
        <taxon>Cyanobacteriota</taxon>
        <taxon>Cyanophyceae</taxon>
        <taxon>Pseudanabaenales</taxon>
        <taxon>Pseudanabaenaceae</taxon>
        <taxon>Pseudanabaena</taxon>
    </lineage>
</organism>
<feature type="transmembrane region" description="Helical" evidence="1">
    <location>
        <begin position="139"/>
        <end position="161"/>
    </location>
</feature>
<feature type="transmembrane region" description="Helical" evidence="1">
    <location>
        <begin position="111"/>
        <end position="133"/>
    </location>
</feature>
<keyword evidence="1" id="KW-0472">Membrane</keyword>
<proteinExistence type="predicted"/>
<evidence type="ECO:0000313" key="3">
    <source>
        <dbReference type="Proteomes" id="UP001152872"/>
    </source>
</evidence>
<comment type="caution">
    <text evidence="2">The sequence shown here is derived from an EMBL/GenBank/DDBJ whole genome shotgun (WGS) entry which is preliminary data.</text>
</comment>
<dbReference type="Proteomes" id="UP001152872">
    <property type="component" value="Unassembled WGS sequence"/>
</dbReference>
<protein>
    <submittedName>
        <fullName evidence="2">Uncharacterized protein</fullName>
    </submittedName>
</protein>
<sequence>MAIVLSNQEDIDLLLILVKVAIALGAVASALLILFWFRLKNLEKRLYLHRKQLKARAVRQLPAKAGLNPTPYRTMESPSMGKKRLSQTQVYLPNPYSKNLKKSLKRSKNSYLHWLLPIAIASITGIAIALIQLGNNSIFADYTTLIWFVIGVGLVVGATYAL</sequence>
<keyword evidence="1" id="KW-1133">Transmembrane helix</keyword>
<dbReference type="AlphaFoldDB" id="A0A9X4RKT5"/>
<reference evidence="2" key="1">
    <citation type="submission" date="2019-05" db="EMBL/GenBank/DDBJ databases">
        <title>Whole genome sequencing of Pseudanabaena catenata USMAC16.</title>
        <authorList>
            <person name="Khan Z."/>
            <person name="Omar W.M."/>
            <person name="Convey P."/>
            <person name="Merican F."/>
            <person name="Najimudin N."/>
        </authorList>
    </citation>
    <scope>NUCLEOTIDE SEQUENCE</scope>
    <source>
        <strain evidence="2">USMAC16</strain>
    </source>
</reference>
<name>A0A9X4RKT5_9CYAN</name>
<dbReference type="EMBL" id="VBTY01000037">
    <property type="protein sequence ID" value="MDG3494204.1"/>
    <property type="molecule type" value="Genomic_DNA"/>
</dbReference>
<accession>A0A9X4RKT5</accession>
<feature type="transmembrane region" description="Helical" evidence="1">
    <location>
        <begin position="13"/>
        <end position="37"/>
    </location>
</feature>